<dbReference type="Pfam" id="PF26596">
    <property type="entry name" value="PEF-CTERM_ARCH"/>
    <property type="match status" value="1"/>
</dbReference>
<dbReference type="InterPro" id="IPR017474">
    <property type="entry name" value="PEF_CTERM_C"/>
</dbReference>
<evidence type="ECO:0000259" key="2">
    <source>
        <dbReference type="Pfam" id="PF26596"/>
    </source>
</evidence>
<dbReference type="AlphaFoldDB" id="A0A0E3RQS4"/>
<dbReference type="NCBIfam" id="TIGR03024">
    <property type="entry name" value="arch_PEF_CTERM"/>
    <property type="match status" value="1"/>
</dbReference>
<organism evidence="3 4">
    <name type="scientific">Methanosarcina mazei LYC</name>
    <dbReference type="NCBI Taxonomy" id="1434114"/>
    <lineage>
        <taxon>Archaea</taxon>
        <taxon>Methanobacteriati</taxon>
        <taxon>Methanobacteriota</taxon>
        <taxon>Stenosarchaea group</taxon>
        <taxon>Methanomicrobia</taxon>
        <taxon>Methanosarcinales</taxon>
        <taxon>Methanosarcinaceae</taxon>
        <taxon>Methanosarcina</taxon>
    </lineage>
</organism>
<evidence type="ECO:0000256" key="1">
    <source>
        <dbReference type="SAM" id="Phobius"/>
    </source>
</evidence>
<sequence length="86" mass="9116">MTLDPSSPTNSSILQITVPPNAVAGTTYSHTIIATGYDSFGQEYGIPLELDVFVVNTGVQVPEFPTVALPMVAILGLVVVIGRRKE</sequence>
<keyword evidence="1" id="KW-1133">Transmembrane helix</keyword>
<gene>
    <name evidence="3" type="ORF">MSMAL_2548</name>
</gene>
<feature type="transmembrane region" description="Helical" evidence="1">
    <location>
        <begin position="64"/>
        <end position="82"/>
    </location>
</feature>
<dbReference type="PATRIC" id="fig|1434114.4.peg.3222"/>
<feature type="domain" description="PEF-CTERM protein sorting" evidence="2">
    <location>
        <begin position="61"/>
        <end position="85"/>
    </location>
</feature>
<reference evidence="3 4" key="1">
    <citation type="submission" date="2014-07" db="EMBL/GenBank/DDBJ databases">
        <title>Methanogenic archaea and the global carbon cycle.</title>
        <authorList>
            <person name="Henriksen J.R."/>
            <person name="Luke J."/>
            <person name="Reinhart S."/>
            <person name="Benedict M.N."/>
            <person name="Youngblut N.D."/>
            <person name="Metcalf M.E."/>
            <person name="Whitaker R.J."/>
            <person name="Metcalf W.W."/>
        </authorList>
    </citation>
    <scope>NUCLEOTIDE SEQUENCE [LARGE SCALE GENOMIC DNA]</scope>
    <source>
        <strain evidence="3 4">LYC</strain>
    </source>
</reference>
<dbReference type="Proteomes" id="UP000033063">
    <property type="component" value="Chromosome"/>
</dbReference>
<dbReference type="HOGENOM" id="CLU_2490494_0_0_2"/>
<evidence type="ECO:0000313" key="3">
    <source>
        <dbReference type="EMBL" id="AKB69091.1"/>
    </source>
</evidence>
<protein>
    <recommendedName>
        <fullName evidence="2">PEF-CTERM protein sorting domain-containing protein</fullName>
    </recommendedName>
</protein>
<accession>A0A0E3RQS4</accession>
<proteinExistence type="predicted"/>
<evidence type="ECO:0000313" key="4">
    <source>
        <dbReference type="Proteomes" id="UP000033063"/>
    </source>
</evidence>
<name>A0A0E3RQS4_METMZ</name>
<keyword evidence="1" id="KW-0472">Membrane</keyword>
<dbReference type="EMBL" id="CP009513">
    <property type="protein sequence ID" value="AKB69091.1"/>
    <property type="molecule type" value="Genomic_DNA"/>
</dbReference>
<keyword evidence="1" id="KW-0812">Transmembrane</keyword>